<accession>A0A916TLW5</accession>
<dbReference type="RefSeq" id="WP_150497012.1">
    <property type="nucleotide sequence ID" value="NZ_BMFA01000008.1"/>
</dbReference>
<protein>
    <recommendedName>
        <fullName evidence="3">Flagellin</fullName>
    </recommendedName>
</protein>
<keyword evidence="7" id="KW-1185">Reference proteome</keyword>
<dbReference type="InterPro" id="IPR001492">
    <property type="entry name" value="Flagellin"/>
</dbReference>
<dbReference type="Pfam" id="PF00669">
    <property type="entry name" value="Flagellin_N"/>
    <property type="match status" value="1"/>
</dbReference>
<keyword evidence="2 3" id="KW-0975">Bacterial flagellum</keyword>
<organism evidence="6 7">
    <name type="scientific">Roseibium aquae</name>
    <dbReference type="NCBI Taxonomy" id="1323746"/>
    <lineage>
        <taxon>Bacteria</taxon>
        <taxon>Pseudomonadati</taxon>
        <taxon>Pseudomonadota</taxon>
        <taxon>Alphaproteobacteria</taxon>
        <taxon>Hyphomicrobiales</taxon>
        <taxon>Stappiaceae</taxon>
        <taxon>Roseibium</taxon>
    </lineage>
</organism>
<comment type="function">
    <text evidence="3">Flagellin is the subunit protein which polymerizes to form the filaments of bacterial flagella.</text>
</comment>
<dbReference type="PANTHER" id="PTHR42792:SF1">
    <property type="entry name" value="FLAGELLAR HOOK-ASSOCIATED PROTEIN 3"/>
    <property type="match status" value="1"/>
</dbReference>
<dbReference type="PANTHER" id="PTHR42792">
    <property type="entry name" value="FLAGELLIN"/>
    <property type="match status" value="1"/>
</dbReference>
<evidence type="ECO:0000256" key="2">
    <source>
        <dbReference type="ARBA" id="ARBA00023143"/>
    </source>
</evidence>
<gene>
    <name evidence="6" type="primary">flgL</name>
    <name evidence="6" type="ORF">GCM10011316_27370</name>
</gene>
<reference evidence="6" key="1">
    <citation type="journal article" date="2014" name="Int. J. Syst. Evol. Microbiol.">
        <title>Complete genome sequence of Corynebacterium casei LMG S-19264T (=DSM 44701T), isolated from a smear-ripened cheese.</title>
        <authorList>
            <consortium name="US DOE Joint Genome Institute (JGI-PGF)"/>
            <person name="Walter F."/>
            <person name="Albersmeier A."/>
            <person name="Kalinowski J."/>
            <person name="Ruckert C."/>
        </authorList>
    </citation>
    <scope>NUCLEOTIDE SEQUENCE</scope>
    <source>
        <strain evidence="6">CGMCC 1.12426</strain>
    </source>
</reference>
<feature type="domain" description="Flagellin C-terminal" evidence="5">
    <location>
        <begin position="283"/>
        <end position="365"/>
    </location>
</feature>
<keyword evidence="6" id="KW-0282">Flagellum</keyword>
<dbReference type="InterPro" id="IPR046358">
    <property type="entry name" value="Flagellin_C"/>
</dbReference>
<evidence type="ECO:0000259" key="4">
    <source>
        <dbReference type="Pfam" id="PF00669"/>
    </source>
</evidence>
<dbReference type="Gene3D" id="1.20.1330.10">
    <property type="entry name" value="f41 fragment of flagellin, N-terminal domain"/>
    <property type="match status" value="1"/>
</dbReference>
<dbReference type="Proteomes" id="UP000605148">
    <property type="component" value="Unassembled WGS sequence"/>
</dbReference>
<reference evidence="6" key="2">
    <citation type="submission" date="2020-09" db="EMBL/GenBank/DDBJ databases">
        <authorList>
            <person name="Sun Q."/>
            <person name="Zhou Y."/>
        </authorList>
    </citation>
    <scope>NUCLEOTIDE SEQUENCE</scope>
    <source>
        <strain evidence="6">CGMCC 1.12426</strain>
    </source>
</reference>
<dbReference type="GO" id="GO:0005198">
    <property type="term" value="F:structural molecule activity"/>
    <property type="evidence" value="ECO:0007669"/>
    <property type="project" value="UniProtKB-UniRule"/>
</dbReference>
<proteinExistence type="inferred from homology"/>
<comment type="similarity">
    <text evidence="1 3">Belongs to the bacterial flagellin family.</text>
</comment>
<dbReference type="GO" id="GO:0009288">
    <property type="term" value="C:bacterial-type flagellum"/>
    <property type="evidence" value="ECO:0007669"/>
    <property type="project" value="UniProtKB-SubCell"/>
</dbReference>
<name>A0A916TLW5_9HYPH</name>
<dbReference type="GO" id="GO:0005576">
    <property type="term" value="C:extracellular region"/>
    <property type="evidence" value="ECO:0007669"/>
    <property type="project" value="UniProtKB-SubCell"/>
</dbReference>
<dbReference type="EMBL" id="BMFA01000008">
    <property type="protein sequence ID" value="GGB53863.1"/>
    <property type="molecule type" value="Genomic_DNA"/>
</dbReference>
<feature type="domain" description="Flagellin N-terminal" evidence="4">
    <location>
        <begin position="6"/>
        <end position="138"/>
    </location>
</feature>
<dbReference type="SUPFAM" id="SSF64518">
    <property type="entry name" value="Phase 1 flagellin"/>
    <property type="match status" value="1"/>
</dbReference>
<comment type="caution">
    <text evidence="6">The sequence shown here is derived from an EMBL/GenBank/DDBJ whole genome shotgun (WGS) entry which is preliminary data.</text>
</comment>
<evidence type="ECO:0000313" key="6">
    <source>
        <dbReference type="EMBL" id="GGB53863.1"/>
    </source>
</evidence>
<keyword evidence="3" id="KW-0964">Secreted</keyword>
<evidence type="ECO:0000256" key="1">
    <source>
        <dbReference type="ARBA" id="ARBA00005709"/>
    </source>
</evidence>
<dbReference type="AlphaFoldDB" id="A0A916TLW5"/>
<keyword evidence="6" id="KW-0969">Cilium</keyword>
<dbReference type="NCBIfam" id="NF004669">
    <property type="entry name" value="PRK06008.1"/>
    <property type="match status" value="1"/>
</dbReference>
<comment type="subcellular location">
    <subcellularLocation>
        <location evidence="3">Secreted</location>
    </subcellularLocation>
    <subcellularLocation>
        <location evidence="3">Bacterial flagellum</location>
    </subcellularLocation>
</comment>
<keyword evidence="6" id="KW-0966">Cell projection</keyword>
<dbReference type="Pfam" id="PF00700">
    <property type="entry name" value="Flagellin_C"/>
    <property type="match status" value="1"/>
</dbReference>
<evidence type="ECO:0000256" key="3">
    <source>
        <dbReference type="RuleBase" id="RU362073"/>
    </source>
</evidence>
<evidence type="ECO:0000313" key="7">
    <source>
        <dbReference type="Proteomes" id="UP000605148"/>
    </source>
</evidence>
<dbReference type="InterPro" id="IPR001029">
    <property type="entry name" value="Flagellin_N"/>
</dbReference>
<dbReference type="OrthoDB" id="7312911at2"/>
<sequence length="365" mass="38863">MKTTFVSTIALSDSARAQLMKQTSLLNRLQVEMASGRKADVGLDLGGRTGEAVSLRSEFIFLNSIKDTNELTASRLDVSQAAMGDIKDTVQDLVASLIAMRDTEGSADLAANEASGAMDLFLSRLNTQLNGSYLFGGLNVDQQPMTDFFAPGAPNKAAMDAAFTAFFNAPPYSYGLTGPDDPGVSVITAADMDAFLTTDFEDVFSTTVITPPATEPNWAANWSSASDQPMTARISAQESVSSSVSANERAFRDIAAGLAMVMGTGADNLDHETFKVVVDKAIQKLGTGINSVVGLMGQLGGVQERVKNASESLSVQTDLLNKRINGLENVNPEETAIRLNTALTQLETSYAVSARMQRLSLLNYL</sequence>
<evidence type="ECO:0000259" key="5">
    <source>
        <dbReference type="Pfam" id="PF00700"/>
    </source>
</evidence>